<dbReference type="Proteomes" id="UP000646738">
    <property type="component" value="Unassembled WGS sequence"/>
</dbReference>
<gene>
    <name evidence="1" type="ORF">Srubr_24230</name>
</gene>
<evidence type="ECO:0000313" key="2">
    <source>
        <dbReference type="Proteomes" id="UP000646738"/>
    </source>
</evidence>
<proteinExistence type="predicted"/>
<evidence type="ECO:0000313" key="1">
    <source>
        <dbReference type="EMBL" id="GHI52577.1"/>
    </source>
</evidence>
<keyword evidence="2" id="KW-1185">Reference proteome</keyword>
<name>A0ABQ3R9U3_STRRR</name>
<protein>
    <submittedName>
        <fullName evidence="1">Uncharacterized protein</fullName>
    </submittedName>
</protein>
<accession>A0ABQ3R9U3</accession>
<dbReference type="EMBL" id="BNEA01000007">
    <property type="protein sequence ID" value="GHI52577.1"/>
    <property type="molecule type" value="Genomic_DNA"/>
</dbReference>
<sequence length="132" mass="14282">MPATDPIAPQTSTVFAPCATCCPRTTVTGEGTLSLDAHARRHARSLSRPLRYELKNVTFTLPSPRSVPLAVWQRLHDGTDPLTAFQALVGEAKTREMTAAGFTLGDLEVIVEEWEHRGGVRRHAPASPAPAD</sequence>
<reference evidence="2" key="1">
    <citation type="submission" date="2023-07" db="EMBL/GenBank/DDBJ databases">
        <title>Whole genome shotgun sequence of Streptomyces achromogenes subsp. rubradiris NBRC 14000.</title>
        <authorList>
            <person name="Komaki H."/>
            <person name="Tamura T."/>
        </authorList>
    </citation>
    <scope>NUCLEOTIDE SEQUENCE [LARGE SCALE GENOMIC DNA]</scope>
    <source>
        <strain evidence="2">NBRC 14000</strain>
    </source>
</reference>
<comment type="caution">
    <text evidence="1">The sequence shown here is derived from an EMBL/GenBank/DDBJ whole genome shotgun (WGS) entry which is preliminary data.</text>
</comment>
<organism evidence="1 2">
    <name type="scientific">Streptomyces rubradiris</name>
    <name type="common">Streptomyces achromogenes subsp. rubradiris</name>
    <dbReference type="NCBI Taxonomy" id="285531"/>
    <lineage>
        <taxon>Bacteria</taxon>
        <taxon>Bacillati</taxon>
        <taxon>Actinomycetota</taxon>
        <taxon>Actinomycetes</taxon>
        <taxon>Kitasatosporales</taxon>
        <taxon>Streptomycetaceae</taxon>
        <taxon>Streptomyces</taxon>
    </lineage>
</organism>